<dbReference type="EMBL" id="KL198029">
    <property type="protein sequence ID" value="KDQ16141.1"/>
    <property type="molecule type" value="Genomic_DNA"/>
</dbReference>
<accession>A0A067MX56</accession>
<dbReference type="Proteomes" id="UP000027195">
    <property type="component" value="Unassembled WGS sequence"/>
</dbReference>
<reference evidence="2" key="1">
    <citation type="journal article" date="2014" name="Proc. Natl. Acad. Sci. U.S.A.">
        <title>Extensive sampling of basidiomycete genomes demonstrates inadequacy of the white-rot/brown-rot paradigm for wood decay fungi.</title>
        <authorList>
            <person name="Riley R."/>
            <person name="Salamov A.A."/>
            <person name="Brown D.W."/>
            <person name="Nagy L.G."/>
            <person name="Floudas D."/>
            <person name="Held B.W."/>
            <person name="Levasseur A."/>
            <person name="Lombard V."/>
            <person name="Morin E."/>
            <person name="Otillar R."/>
            <person name="Lindquist E.A."/>
            <person name="Sun H."/>
            <person name="LaButti K.M."/>
            <person name="Schmutz J."/>
            <person name="Jabbour D."/>
            <person name="Luo H."/>
            <person name="Baker S.E."/>
            <person name="Pisabarro A.G."/>
            <person name="Walton J.D."/>
            <person name="Blanchette R.A."/>
            <person name="Henrissat B."/>
            <person name="Martin F."/>
            <person name="Cullen D."/>
            <person name="Hibbett D.S."/>
            <person name="Grigoriev I.V."/>
        </authorList>
    </citation>
    <scope>NUCLEOTIDE SEQUENCE [LARGE SCALE GENOMIC DNA]</scope>
    <source>
        <strain evidence="2">FD-172 SS1</strain>
    </source>
</reference>
<dbReference type="AlphaFoldDB" id="A0A067MX56"/>
<gene>
    <name evidence="1" type="ORF">BOTBODRAFT_269284</name>
</gene>
<dbReference type="InParanoid" id="A0A067MX56"/>
<keyword evidence="2" id="KW-1185">Reference proteome</keyword>
<evidence type="ECO:0000313" key="1">
    <source>
        <dbReference type="EMBL" id="KDQ16141.1"/>
    </source>
</evidence>
<sequence length="80" mass="9037">MNTTRRRFLVSRACLPPIFGIVLGATEPSRCFKNSLLQHHSHLIFAVAFVQTFYLVIAQCSGPGCVRCSYRIFKILSPLH</sequence>
<dbReference type="HOGENOM" id="CLU_2589418_0_0_1"/>
<organism evidence="1 2">
    <name type="scientific">Botryobasidium botryosum (strain FD-172 SS1)</name>
    <dbReference type="NCBI Taxonomy" id="930990"/>
    <lineage>
        <taxon>Eukaryota</taxon>
        <taxon>Fungi</taxon>
        <taxon>Dikarya</taxon>
        <taxon>Basidiomycota</taxon>
        <taxon>Agaricomycotina</taxon>
        <taxon>Agaricomycetes</taxon>
        <taxon>Cantharellales</taxon>
        <taxon>Botryobasidiaceae</taxon>
        <taxon>Botryobasidium</taxon>
    </lineage>
</organism>
<protein>
    <submittedName>
        <fullName evidence="1">Uncharacterized protein</fullName>
    </submittedName>
</protein>
<evidence type="ECO:0000313" key="2">
    <source>
        <dbReference type="Proteomes" id="UP000027195"/>
    </source>
</evidence>
<proteinExistence type="predicted"/>
<name>A0A067MX56_BOTB1</name>